<evidence type="ECO:0000313" key="2">
    <source>
        <dbReference type="Proteomes" id="UP000562682"/>
    </source>
</evidence>
<dbReference type="EMBL" id="JAAOAK010000049">
    <property type="protein sequence ID" value="KAF5693143.1"/>
    <property type="molecule type" value="Genomic_DNA"/>
</dbReference>
<organism evidence="1 2">
    <name type="scientific">Fusarium denticulatum</name>
    <dbReference type="NCBI Taxonomy" id="48507"/>
    <lineage>
        <taxon>Eukaryota</taxon>
        <taxon>Fungi</taxon>
        <taxon>Dikarya</taxon>
        <taxon>Ascomycota</taxon>
        <taxon>Pezizomycotina</taxon>
        <taxon>Sordariomycetes</taxon>
        <taxon>Hypocreomycetidae</taxon>
        <taxon>Hypocreales</taxon>
        <taxon>Nectriaceae</taxon>
        <taxon>Fusarium</taxon>
        <taxon>Fusarium fujikuroi species complex</taxon>
    </lineage>
</organism>
<sequence>MASLDHITTVFSDYKYDKDVGFESSRGVPCLGCISEIDRDISCIPSELLGAAQWYWNFVARLENGEHSLTRRQIWRVRRALEACGSAWRELEGHLMNPNNLAILTLQESVASRKTLNLSILQSAGANLPLDEIYERLDAVKPPYALHGNCVVALRNALAHLSISEDVVVGSVAEGKCDSFSDGSPHELTATMTDACGSAANCKVVHNGIPDYPGQ</sequence>
<gene>
    <name evidence="1" type="ORF">FDENT_2285</name>
</gene>
<dbReference type="AlphaFoldDB" id="A0A8H5XG79"/>
<evidence type="ECO:0000313" key="1">
    <source>
        <dbReference type="EMBL" id="KAF5693143.1"/>
    </source>
</evidence>
<dbReference type="Proteomes" id="UP000562682">
    <property type="component" value="Unassembled WGS sequence"/>
</dbReference>
<name>A0A8H5XG79_9HYPO</name>
<keyword evidence="2" id="KW-1185">Reference proteome</keyword>
<comment type="caution">
    <text evidence="1">The sequence shown here is derived from an EMBL/GenBank/DDBJ whole genome shotgun (WGS) entry which is preliminary data.</text>
</comment>
<protein>
    <submittedName>
        <fullName evidence="1">Uncharacterized protein</fullName>
    </submittedName>
</protein>
<proteinExistence type="predicted"/>
<accession>A0A8H5XG79</accession>
<reference evidence="1 2" key="1">
    <citation type="submission" date="2020-05" db="EMBL/GenBank/DDBJ databases">
        <title>Identification and distribution of gene clusters putatively required for synthesis of sphingolipid metabolism inhibitors in phylogenetically diverse species of the filamentous fungus Fusarium.</title>
        <authorList>
            <person name="Kim H.-S."/>
            <person name="Busman M."/>
            <person name="Brown D.W."/>
            <person name="Divon H."/>
            <person name="Uhlig S."/>
            <person name="Proctor R.H."/>
        </authorList>
    </citation>
    <scope>NUCLEOTIDE SEQUENCE [LARGE SCALE GENOMIC DNA]</scope>
    <source>
        <strain evidence="1 2">NRRL 25311</strain>
    </source>
</reference>